<feature type="compositionally biased region" description="Basic and acidic residues" evidence="1">
    <location>
        <begin position="62"/>
        <end position="82"/>
    </location>
</feature>
<protein>
    <submittedName>
        <fullName evidence="2">Uncharacterized protein</fullName>
    </submittedName>
</protein>
<evidence type="ECO:0000256" key="1">
    <source>
        <dbReference type="SAM" id="MobiDB-lite"/>
    </source>
</evidence>
<accession>A0A699I3F4</accession>
<proteinExistence type="predicted"/>
<dbReference type="AlphaFoldDB" id="A0A699I3F4"/>
<feature type="compositionally biased region" description="Polar residues" evidence="1">
    <location>
        <begin position="48"/>
        <end position="61"/>
    </location>
</feature>
<reference evidence="2" key="1">
    <citation type="journal article" date="2019" name="Sci. Rep.">
        <title>Draft genome of Tanacetum cinerariifolium, the natural source of mosquito coil.</title>
        <authorList>
            <person name="Yamashiro T."/>
            <person name="Shiraishi A."/>
            <person name="Satake H."/>
            <person name="Nakayama K."/>
        </authorList>
    </citation>
    <scope>NUCLEOTIDE SEQUENCE</scope>
</reference>
<evidence type="ECO:0000313" key="2">
    <source>
        <dbReference type="EMBL" id="GEZ08999.1"/>
    </source>
</evidence>
<comment type="caution">
    <text evidence="2">The sequence shown here is derived from an EMBL/GenBank/DDBJ whole genome shotgun (WGS) entry which is preliminary data.</text>
</comment>
<feature type="compositionally biased region" description="Acidic residues" evidence="1">
    <location>
        <begin position="26"/>
        <end position="35"/>
    </location>
</feature>
<feature type="region of interest" description="Disordered" evidence="1">
    <location>
        <begin position="1"/>
        <end position="96"/>
    </location>
</feature>
<name>A0A699I3F4_TANCI</name>
<organism evidence="2">
    <name type="scientific">Tanacetum cinerariifolium</name>
    <name type="common">Dalmatian daisy</name>
    <name type="synonym">Chrysanthemum cinerariifolium</name>
    <dbReference type="NCBI Taxonomy" id="118510"/>
    <lineage>
        <taxon>Eukaryota</taxon>
        <taxon>Viridiplantae</taxon>
        <taxon>Streptophyta</taxon>
        <taxon>Embryophyta</taxon>
        <taxon>Tracheophyta</taxon>
        <taxon>Spermatophyta</taxon>
        <taxon>Magnoliopsida</taxon>
        <taxon>eudicotyledons</taxon>
        <taxon>Gunneridae</taxon>
        <taxon>Pentapetalae</taxon>
        <taxon>asterids</taxon>
        <taxon>campanulids</taxon>
        <taxon>Asterales</taxon>
        <taxon>Asteraceae</taxon>
        <taxon>Asteroideae</taxon>
        <taxon>Anthemideae</taxon>
        <taxon>Anthemidinae</taxon>
        <taxon>Tanacetum</taxon>
    </lineage>
</organism>
<dbReference type="EMBL" id="BKCJ010239750">
    <property type="protein sequence ID" value="GEZ08999.1"/>
    <property type="molecule type" value="Genomic_DNA"/>
</dbReference>
<gene>
    <name evidence="2" type="ORF">Tci_480972</name>
</gene>
<sequence length="96" mass="10745">MKKEMRMISKDGTIFEFPGYTSSKEEGDEEEEENDESKNKGSMEASEMRSNSESLGYATSDNKVESDLESTSRSKPKCKEMEDTCESGVQPKPDSP</sequence>